<name>A0AAW9PRA2_9CYAN</name>
<protein>
    <submittedName>
        <fullName evidence="4">Heterocyst development glycosyltransferase HepC</fullName>
    </submittedName>
</protein>
<sequence length="279" mass="31825">MEDVNSLIGSAKPAYLFHGTQSVVPSLSFTWRQKKLLIGLSSEDKGIEQSDDDSRLQACLNNSPVKLVLIDTSTGESQVKRIADMCFLAEKPLFLRLPSTLELPQRRNPVNWAIKRGLDWIVAFLLLAIFSPLLLFLTLLGKKESLESTSIFEYHWRVGERGQLFRIVKFCTSNRHWLHNYHLDNLPQLLNVLRGEMSLVGSHPRSLDEALCICKGENRRLNALPGLIYACPVKASSIDLNMDEVNQCELDYLQNWSLWKDFKILCMALPKLLSRSKVR</sequence>
<evidence type="ECO:0000256" key="2">
    <source>
        <dbReference type="SAM" id="Phobius"/>
    </source>
</evidence>
<evidence type="ECO:0000313" key="5">
    <source>
        <dbReference type="Proteomes" id="UP001333818"/>
    </source>
</evidence>
<dbReference type="PANTHER" id="PTHR30576:SF10">
    <property type="entry name" value="SLL5057 PROTEIN"/>
    <property type="match status" value="1"/>
</dbReference>
<keyword evidence="2" id="KW-0472">Membrane</keyword>
<organism evidence="4 5">
    <name type="scientific">Tumidithrix elongata BACA0141</name>
    <dbReference type="NCBI Taxonomy" id="2716417"/>
    <lineage>
        <taxon>Bacteria</taxon>
        <taxon>Bacillati</taxon>
        <taxon>Cyanobacteriota</taxon>
        <taxon>Cyanophyceae</taxon>
        <taxon>Pseudanabaenales</taxon>
        <taxon>Pseudanabaenaceae</taxon>
        <taxon>Tumidithrix</taxon>
        <taxon>Tumidithrix elongata</taxon>
    </lineage>
</organism>
<dbReference type="EMBL" id="JAZBJZ010000018">
    <property type="protein sequence ID" value="MEE3716420.1"/>
    <property type="molecule type" value="Genomic_DNA"/>
</dbReference>
<comment type="similarity">
    <text evidence="1">Belongs to the bacterial sugar transferase family.</text>
</comment>
<keyword evidence="2" id="KW-1133">Transmembrane helix</keyword>
<dbReference type="InterPro" id="IPR003362">
    <property type="entry name" value="Bact_transf"/>
</dbReference>
<dbReference type="Proteomes" id="UP001333818">
    <property type="component" value="Unassembled WGS sequence"/>
</dbReference>
<feature type="transmembrane region" description="Helical" evidence="2">
    <location>
        <begin position="120"/>
        <end position="140"/>
    </location>
</feature>
<evidence type="ECO:0000256" key="1">
    <source>
        <dbReference type="ARBA" id="ARBA00006464"/>
    </source>
</evidence>
<gene>
    <name evidence="4" type="primary">hepC</name>
    <name evidence="4" type="ORF">V2H45_06660</name>
</gene>
<dbReference type="RefSeq" id="WP_330482849.1">
    <property type="nucleotide sequence ID" value="NZ_JAZBJZ010000018.1"/>
</dbReference>
<dbReference type="NCBIfam" id="NF045514">
    <property type="entry name" value="glycotran_HepC"/>
    <property type="match status" value="1"/>
</dbReference>
<evidence type="ECO:0000313" key="4">
    <source>
        <dbReference type="EMBL" id="MEE3716420.1"/>
    </source>
</evidence>
<proteinExistence type="inferred from homology"/>
<feature type="domain" description="Bacterial sugar transferase" evidence="3">
    <location>
        <begin position="176"/>
        <end position="273"/>
    </location>
</feature>
<dbReference type="PANTHER" id="PTHR30576">
    <property type="entry name" value="COLANIC BIOSYNTHESIS UDP-GLUCOSE LIPID CARRIER TRANSFERASE"/>
    <property type="match status" value="1"/>
</dbReference>
<evidence type="ECO:0000259" key="3">
    <source>
        <dbReference type="Pfam" id="PF02397"/>
    </source>
</evidence>
<dbReference type="AlphaFoldDB" id="A0AAW9PRA2"/>
<keyword evidence="2" id="KW-0812">Transmembrane</keyword>
<comment type="caution">
    <text evidence="4">The sequence shown here is derived from an EMBL/GenBank/DDBJ whole genome shotgun (WGS) entry which is preliminary data.</text>
</comment>
<dbReference type="Pfam" id="PF02397">
    <property type="entry name" value="Bac_transf"/>
    <property type="match status" value="2"/>
</dbReference>
<feature type="domain" description="Bacterial sugar transferase" evidence="3">
    <location>
        <begin position="115"/>
        <end position="173"/>
    </location>
</feature>
<accession>A0AAW9PRA2</accession>
<keyword evidence="5" id="KW-1185">Reference proteome</keyword>
<dbReference type="GO" id="GO:0016780">
    <property type="term" value="F:phosphotransferase activity, for other substituted phosphate groups"/>
    <property type="evidence" value="ECO:0007669"/>
    <property type="project" value="TreeGrafter"/>
</dbReference>
<reference evidence="4" key="1">
    <citation type="submission" date="2024-01" db="EMBL/GenBank/DDBJ databases">
        <title>Bank of Algae and Cyanobacteria of the Azores (BACA) strain genomes.</title>
        <authorList>
            <person name="Luz R."/>
            <person name="Cordeiro R."/>
            <person name="Fonseca A."/>
            <person name="Goncalves V."/>
        </authorList>
    </citation>
    <scope>NUCLEOTIDE SEQUENCE</scope>
    <source>
        <strain evidence="4">BACA0141</strain>
    </source>
</reference>